<dbReference type="GO" id="GO:0006508">
    <property type="term" value="P:proteolysis"/>
    <property type="evidence" value="ECO:0007669"/>
    <property type="project" value="UniProtKB-KW"/>
</dbReference>
<evidence type="ECO:0000256" key="3">
    <source>
        <dbReference type="ARBA" id="ARBA00022670"/>
    </source>
</evidence>
<dbReference type="SUPFAM" id="SSF50494">
    <property type="entry name" value="Trypsin-like serine proteases"/>
    <property type="match status" value="1"/>
</dbReference>
<keyword evidence="5 6" id="KW-0378">Hydrolase</keyword>
<evidence type="ECO:0000313" key="8">
    <source>
        <dbReference type="Proteomes" id="UP001228113"/>
    </source>
</evidence>
<dbReference type="GO" id="GO:0043171">
    <property type="term" value="P:peptide catabolic process"/>
    <property type="evidence" value="ECO:0007669"/>
    <property type="project" value="UniProtKB-UniRule"/>
</dbReference>
<dbReference type="RefSeq" id="WP_243331566.1">
    <property type="nucleotide sequence ID" value="NZ_AP027081.1"/>
</dbReference>
<accession>A0AA48GXR3</accession>
<feature type="chain" id="PRO_5041490681" description="Dipeptidyl-peptidase" evidence="6">
    <location>
        <begin position="20"/>
        <end position="686"/>
    </location>
</feature>
<evidence type="ECO:0000256" key="5">
    <source>
        <dbReference type="ARBA" id="ARBA00022801"/>
    </source>
</evidence>
<keyword evidence="4 6" id="KW-0732">Signal</keyword>
<reference evidence="7" key="1">
    <citation type="journal article" date="2023" name="Int. J. Syst. Evol. Microbiol.">
        <title>Mesoterricola silvestris gen. nov., sp. nov., Mesoterricola sediminis sp. nov., Geothrix oryzae sp. nov., Geothrix edaphica sp. nov., Geothrix rubra sp. nov., and Geothrix limicola sp. nov., six novel members of Acidobacteriota isolated from soils.</title>
        <authorList>
            <person name="Itoh H."/>
            <person name="Sugisawa Y."/>
            <person name="Mise K."/>
            <person name="Xu Z."/>
            <person name="Kuniyasu M."/>
            <person name="Ushijima N."/>
            <person name="Kawano K."/>
            <person name="Kobayashi E."/>
            <person name="Shiratori Y."/>
            <person name="Masuda Y."/>
            <person name="Senoo K."/>
        </authorList>
    </citation>
    <scope>NUCLEOTIDE SEQUENCE</scope>
    <source>
        <strain evidence="7">W786</strain>
    </source>
</reference>
<feature type="signal peptide" evidence="6">
    <location>
        <begin position="1"/>
        <end position="19"/>
    </location>
</feature>
<dbReference type="PANTHER" id="PTHR38469">
    <property type="entry name" value="PERIPLASMIC PEPTIDASE SUBFAMILY S1B"/>
    <property type="match status" value="1"/>
</dbReference>
<dbReference type="EMBL" id="AP027081">
    <property type="protein sequence ID" value="BDU75977.1"/>
    <property type="molecule type" value="Genomic_DNA"/>
</dbReference>
<evidence type="ECO:0000256" key="6">
    <source>
        <dbReference type="RuleBase" id="RU366067"/>
    </source>
</evidence>
<evidence type="ECO:0000256" key="4">
    <source>
        <dbReference type="ARBA" id="ARBA00022729"/>
    </source>
</evidence>
<dbReference type="Proteomes" id="UP001228113">
    <property type="component" value="Chromosome"/>
</dbReference>
<dbReference type="InterPro" id="IPR009003">
    <property type="entry name" value="Peptidase_S1_PA"/>
</dbReference>
<dbReference type="InterPro" id="IPR019500">
    <property type="entry name" value="Pep_S46"/>
</dbReference>
<dbReference type="Gene3D" id="2.40.10.10">
    <property type="entry name" value="Trypsin-like serine proteases"/>
    <property type="match status" value="1"/>
</dbReference>
<keyword evidence="8" id="KW-1185">Reference proteome</keyword>
<proteinExistence type="inferred from homology"/>
<sequence length="686" mass="74480">MRASLTPLLALLIAAPALRADEGMWTFDNLPTQKMKAKYGFAPDAAWLDHVRLSAVRFPGGSGSFISADGLVLTNHHVGHSWIERVSDPTHDYVGNGFVAATRDQEIKVPGLELHTLMSMENVTEALAKAVPAGADEARAAAARQEALAGLLKEARTRTGLLCEPVVLYQGGETWIYAYKVHKDVRLVMAPEYGIAAFGKEWDNFSYPRFCLDFSLFRVYEDGKPYRPAHHLAWAASGPKYGDMTFMVGHPGRTSRLETLAQMEAQRDALTPLMVRTLDRARKVLHAYAASGPEQARQVSDAIMGVENGYKVYVNQLTGLRDKEAMAEVARAEAELRAAVEKDPALKALAGGSWDKVAAATARRVKAAVEESLVGGLGSRTLEFALAVARLEAEAALPKGERDPQFRSDADIERVKGRLKATLIPAPALEKESIVAGLKAAQAELGAAHPFVAAALQGRTPEAAAEALVSGTRLMDAKVREGLLSGGSEAAAKDPMLVLARRILEIQKPIRKEQREVQAILSEHGGRIAQARFRVRGRSVYPDATFTLRLTYGAVETYPSAGTLAPPFTTFGGLYDRADAWGPEAEDHSWELPKRWQEARGRLDLRTRFNFITNNDIIGGNSGSPVVDRQGRLIGLVFDGNIESNAGRFFFDPKVNRAISVDASAILAALDKVYGAGHLVTEINAK</sequence>
<dbReference type="GO" id="GO:0008239">
    <property type="term" value="F:dipeptidyl-peptidase activity"/>
    <property type="evidence" value="ECO:0007669"/>
    <property type="project" value="UniProtKB-UniRule"/>
</dbReference>
<organism evidence="7 8">
    <name type="scientific">Mesoterricola sediminis</name>
    <dbReference type="NCBI Taxonomy" id="2927980"/>
    <lineage>
        <taxon>Bacteria</taxon>
        <taxon>Pseudomonadati</taxon>
        <taxon>Acidobacteriota</taxon>
        <taxon>Holophagae</taxon>
        <taxon>Holophagales</taxon>
        <taxon>Holophagaceae</taxon>
        <taxon>Mesoterricola</taxon>
    </lineage>
</organism>
<dbReference type="EC" id="3.4.14.-" evidence="6"/>
<dbReference type="KEGG" id="msea:METESE_09350"/>
<comment type="similarity">
    <text evidence="1 6">Belongs to the peptidase S46 family.</text>
</comment>
<dbReference type="GO" id="GO:0070009">
    <property type="term" value="F:serine-type aminopeptidase activity"/>
    <property type="evidence" value="ECO:0007669"/>
    <property type="project" value="UniProtKB-UniRule"/>
</dbReference>
<keyword evidence="6" id="KW-0720">Serine protease</keyword>
<dbReference type="AlphaFoldDB" id="A0AA48GXR3"/>
<evidence type="ECO:0000256" key="2">
    <source>
        <dbReference type="ARBA" id="ARBA00022438"/>
    </source>
</evidence>
<dbReference type="InterPro" id="IPR043504">
    <property type="entry name" value="Peptidase_S1_PA_chymotrypsin"/>
</dbReference>
<dbReference type="Pfam" id="PF10459">
    <property type="entry name" value="Peptidase_S46"/>
    <property type="match status" value="1"/>
</dbReference>
<evidence type="ECO:0000313" key="7">
    <source>
        <dbReference type="EMBL" id="BDU75977.1"/>
    </source>
</evidence>
<dbReference type="PANTHER" id="PTHR38469:SF1">
    <property type="entry name" value="PERIPLASMIC PEPTIDASE SUBFAMILY S1B"/>
    <property type="match status" value="1"/>
</dbReference>
<keyword evidence="2 6" id="KW-0031">Aminopeptidase</keyword>
<evidence type="ECO:0000256" key="1">
    <source>
        <dbReference type="ARBA" id="ARBA00010491"/>
    </source>
</evidence>
<protein>
    <recommendedName>
        <fullName evidence="6">Dipeptidyl-peptidase</fullName>
        <ecNumber evidence="6">3.4.14.-</ecNumber>
    </recommendedName>
</protein>
<keyword evidence="3 6" id="KW-0645">Protease</keyword>
<name>A0AA48GXR3_9BACT</name>
<gene>
    <name evidence="7" type="ORF">METESE_09350</name>
</gene>
<comment type="function">
    <text evidence="6">Catalyzes the removal of dipeptides from the N-terminus of oligopeptides.</text>
</comment>